<dbReference type="Pfam" id="PF06580">
    <property type="entry name" value="His_kinase"/>
    <property type="match status" value="1"/>
</dbReference>
<dbReference type="Proteomes" id="UP001209229">
    <property type="component" value="Unassembled WGS sequence"/>
</dbReference>
<name>A0AAE3M235_9BACT</name>
<evidence type="ECO:0000259" key="3">
    <source>
        <dbReference type="Pfam" id="PF06580"/>
    </source>
</evidence>
<dbReference type="Pfam" id="PF13181">
    <property type="entry name" value="TPR_8"/>
    <property type="match status" value="1"/>
</dbReference>
<evidence type="ECO:0000256" key="1">
    <source>
        <dbReference type="PROSITE-ProRule" id="PRU00339"/>
    </source>
</evidence>
<keyword evidence="2" id="KW-1133">Transmembrane helix</keyword>
<evidence type="ECO:0000256" key="2">
    <source>
        <dbReference type="SAM" id="Phobius"/>
    </source>
</evidence>
<keyword evidence="2" id="KW-0472">Membrane</keyword>
<evidence type="ECO:0000313" key="4">
    <source>
        <dbReference type="EMBL" id="MCW3785319.1"/>
    </source>
</evidence>
<dbReference type="SUPFAM" id="SSF55874">
    <property type="entry name" value="ATPase domain of HSP90 chaperone/DNA topoisomerase II/histidine kinase"/>
    <property type="match status" value="1"/>
</dbReference>
<dbReference type="InterPro" id="IPR010559">
    <property type="entry name" value="Sig_transdc_His_kin_internal"/>
</dbReference>
<dbReference type="SMART" id="SM00028">
    <property type="entry name" value="TPR"/>
    <property type="match status" value="4"/>
</dbReference>
<feature type="repeat" description="TPR" evidence="1">
    <location>
        <begin position="183"/>
        <end position="216"/>
    </location>
</feature>
<dbReference type="EMBL" id="JAPDPJ010000002">
    <property type="protein sequence ID" value="MCW3785319.1"/>
    <property type="molecule type" value="Genomic_DNA"/>
</dbReference>
<organism evidence="4 5">
    <name type="scientific">Plebeiibacterium sediminum</name>
    <dbReference type="NCBI Taxonomy" id="2992112"/>
    <lineage>
        <taxon>Bacteria</taxon>
        <taxon>Pseudomonadati</taxon>
        <taxon>Bacteroidota</taxon>
        <taxon>Bacteroidia</taxon>
        <taxon>Marinilabiliales</taxon>
        <taxon>Marinilabiliaceae</taxon>
        <taxon>Plebeiibacterium</taxon>
    </lineage>
</organism>
<dbReference type="SUPFAM" id="SSF48452">
    <property type="entry name" value="TPR-like"/>
    <property type="match status" value="1"/>
</dbReference>
<dbReference type="Gene3D" id="3.30.565.10">
    <property type="entry name" value="Histidine kinase-like ATPase, C-terminal domain"/>
    <property type="match status" value="1"/>
</dbReference>
<sequence>MMIRFLKIVFLFIFCFGYLNAQLINNATYYAIADSMNSMPTDSVEHLLDRYLTSDKCTRFDSARLITLKGNTNTFNGNLDKALGYYTKAIELFTPEDGYLWEVKTRLNISSIYSELKEFTNAGNQLFRVKEIIQNNKDTIYKYKVSEYFAHLFYSEGNTDSAFYYLEKITGVYESWKDTFAMSRLYNNLAVLYKDQEQFNKALLYNNKSLELSLNKSNEPAIAESYNNMGMCYEGLYNKNNKQEFLKQALFYYEEAALLKLKYTYKWNSAIANLARLNRQLGNDKIADEYYDQLEAIGQKDKAAEILDVYRNQMMHMLNTGQVGDAAYYFSLYDSIIHDMQIMQEKDFQQMLLNQRKLFHARKAEQEQHLKLHDEQEKRLIIEKKQFLTQTVFLIFAIIVVGLFYFLRQRNKYLTLKSDQENKQLKDAVLRTQMNPHFVYNALTAIQNSVLKEDQLVTASYVARFARLIRQTLNVASVDRITMEEDIKALEDYIETQKMRFGDKFSYQIETDEHLRIKDTYVPPLVLQPLVENAIHHGFKNLKRKGFIHIKIAQVGCCRVKFEVIDNGVGYHPKEKDDKDHALDILKSRLALFQSGDENTFSIEDLADGGTRVSYILTLMDHV</sequence>
<keyword evidence="4" id="KW-0808">Transferase</keyword>
<accession>A0AAE3M235</accession>
<keyword evidence="2" id="KW-0812">Transmembrane</keyword>
<dbReference type="InterPro" id="IPR036890">
    <property type="entry name" value="HATPase_C_sf"/>
</dbReference>
<keyword evidence="1" id="KW-0802">TPR repeat</keyword>
<dbReference type="PANTHER" id="PTHR34220:SF7">
    <property type="entry name" value="SENSOR HISTIDINE KINASE YPDA"/>
    <property type="match status" value="1"/>
</dbReference>
<gene>
    <name evidence="4" type="ORF">OM075_02515</name>
</gene>
<feature type="domain" description="Signal transduction histidine kinase internal region" evidence="3">
    <location>
        <begin position="429"/>
        <end position="505"/>
    </location>
</feature>
<keyword evidence="5" id="KW-1185">Reference proteome</keyword>
<dbReference type="InterPro" id="IPR050640">
    <property type="entry name" value="Bact_2-comp_sensor_kinase"/>
</dbReference>
<comment type="caution">
    <text evidence="4">The sequence shown here is derived from an EMBL/GenBank/DDBJ whole genome shotgun (WGS) entry which is preliminary data.</text>
</comment>
<dbReference type="GO" id="GO:0000155">
    <property type="term" value="F:phosphorelay sensor kinase activity"/>
    <property type="evidence" value="ECO:0007669"/>
    <property type="project" value="InterPro"/>
</dbReference>
<dbReference type="InterPro" id="IPR011990">
    <property type="entry name" value="TPR-like_helical_dom_sf"/>
</dbReference>
<dbReference type="PROSITE" id="PS50005">
    <property type="entry name" value="TPR"/>
    <property type="match status" value="1"/>
</dbReference>
<protein>
    <submittedName>
        <fullName evidence="4">Histidine kinase</fullName>
    </submittedName>
</protein>
<dbReference type="AlphaFoldDB" id="A0AAE3M235"/>
<dbReference type="InterPro" id="IPR019734">
    <property type="entry name" value="TPR_rpt"/>
</dbReference>
<dbReference type="RefSeq" id="WP_301188891.1">
    <property type="nucleotide sequence ID" value="NZ_JAPDPJ010000002.1"/>
</dbReference>
<evidence type="ECO:0000313" key="5">
    <source>
        <dbReference type="Proteomes" id="UP001209229"/>
    </source>
</evidence>
<proteinExistence type="predicted"/>
<feature type="transmembrane region" description="Helical" evidence="2">
    <location>
        <begin position="387"/>
        <end position="407"/>
    </location>
</feature>
<dbReference type="Gene3D" id="1.25.40.10">
    <property type="entry name" value="Tetratricopeptide repeat domain"/>
    <property type="match status" value="1"/>
</dbReference>
<dbReference type="GO" id="GO:0016020">
    <property type="term" value="C:membrane"/>
    <property type="evidence" value="ECO:0007669"/>
    <property type="project" value="InterPro"/>
</dbReference>
<dbReference type="PANTHER" id="PTHR34220">
    <property type="entry name" value="SENSOR HISTIDINE KINASE YPDA"/>
    <property type="match status" value="1"/>
</dbReference>
<keyword evidence="4" id="KW-0418">Kinase</keyword>
<reference evidence="4" key="1">
    <citation type="submission" date="2022-10" db="EMBL/GenBank/DDBJ databases">
        <authorList>
            <person name="Yu W.X."/>
        </authorList>
    </citation>
    <scope>NUCLEOTIDE SEQUENCE</scope>
    <source>
        <strain evidence="4">AAT</strain>
    </source>
</reference>